<protein>
    <submittedName>
        <fullName evidence="1">Uncharacterized protein</fullName>
    </submittedName>
</protein>
<evidence type="ECO:0000313" key="2">
    <source>
        <dbReference type="Proteomes" id="UP000198836"/>
    </source>
</evidence>
<gene>
    <name evidence="1" type="ORF">SAMN04488511_103255</name>
</gene>
<name>A0A1I0SU96_9SPHI</name>
<dbReference type="RefSeq" id="WP_090981152.1">
    <property type="nucleotide sequence ID" value="NZ_CP031708.1"/>
</dbReference>
<organism evidence="1 2">
    <name type="scientific">Pedobacter suwonensis</name>
    <dbReference type="NCBI Taxonomy" id="332999"/>
    <lineage>
        <taxon>Bacteria</taxon>
        <taxon>Pseudomonadati</taxon>
        <taxon>Bacteroidota</taxon>
        <taxon>Sphingobacteriia</taxon>
        <taxon>Sphingobacteriales</taxon>
        <taxon>Sphingobacteriaceae</taxon>
        <taxon>Pedobacter</taxon>
    </lineage>
</organism>
<sequence>MKATLLKKLGLENSATVLSDELSDMIGGGQSEDDIRLSLNLPFEAKLSGYALMHVAQRNQYHKRVSQEDSLI</sequence>
<dbReference type="Proteomes" id="UP000198836">
    <property type="component" value="Unassembled WGS sequence"/>
</dbReference>
<evidence type="ECO:0000313" key="1">
    <source>
        <dbReference type="EMBL" id="SFA43105.1"/>
    </source>
</evidence>
<dbReference type="STRING" id="332999.SAMN04488511_103255"/>
<accession>A0A1I0SU96</accession>
<keyword evidence="2" id="KW-1185">Reference proteome</keyword>
<proteinExistence type="predicted"/>
<dbReference type="GeneID" id="96615749"/>
<reference evidence="2" key="1">
    <citation type="submission" date="2016-10" db="EMBL/GenBank/DDBJ databases">
        <authorList>
            <person name="Varghese N."/>
            <person name="Submissions S."/>
        </authorList>
    </citation>
    <scope>NUCLEOTIDE SEQUENCE [LARGE SCALE GENOMIC DNA]</scope>
    <source>
        <strain evidence="2">DSM 18130</strain>
    </source>
</reference>
<dbReference type="EMBL" id="FOJM01000003">
    <property type="protein sequence ID" value="SFA43105.1"/>
    <property type="molecule type" value="Genomic_DNA"/>
</dbReference>
<dbReference type="OrthoDB" id="9885285at2"/>
<dbReference type="AlphaFoldDB" id="A0A1I0SU96"/>